<dbReference type="Gene3D" id="1.10.10.1320">
    <property type="entry name" value="Anti-sigma factor, zinc-finger domain"/>
    <property type="match status" value="1"/>
</dbReference>
<protein>
    <submittedName>
        <fullName evidence="2">Transmembrane transcriptional regulator (Anti-sigma factor RsiW)</fullName>
    </submittedName>
</protein>
<dbReference type="AlphaFoldDB" id="A0A1M7ZH62"/>
<organism evidence="2 3">
    <name type="scientific">Pseudoxanthobacter soli DSM 19599</name>
    <dbReference type="NCBI Taxonomy" id="1123029"/>
    <lineage>
        <taxon>Bacteria</taxon>
        <taxon>Pseudomonadati</taxon>
        <taxon>Pseudomonadota</taxon>
        <taxon>Alphaproteobacteria</taxon>
        <taxon>Hyphomicrobiales</taxon>
        <taxon>Segnochrobactraceae</taxon>
        <taxon>Pseudoxanthobacter</taxon>
    </lineage>
</organism>
<reference evidence="2 3" key="1">
    <citation type="submission" date="2016-12" db="EMBL/GenBank/DDBJ databases">
        <authorList>
            <person name="Song W.-J."/>
            <person name="Kurnit D.M."/>
        </authorList>
    </citation>
    <scope>NUCLEOTIDE SEQUENCE [LARGE SCALE GENOMIC DNA]</scope>
    <source>
        <strain evidence="2 3">DSM 19599</strain>
    </source>
</reference>
<dbReference type="Proteomes" id="UP000186406">
    <property type="component" value="Unassembled WGS sequence"/>
</dbReference>
<gene>
    <name evidence="2" type="ORF">SAMN02745172_01622</name>
</gene>
<dbReference type="OrthoDB" id="7187254at2"/>
<dbReference type="InterPro" id="IPR041916">
    <property type="entry name" value="Anti_sigma_zinc_sf"/>
</dbReference>
<evidence type="ECO:0000313" key="3">
    <source>
        <dbReference type="Proteomes" id="UP000186406"/>
    </source>
</evidence>
<keyword evidence="3" id="KW-1185">Reference proteome</keyword>
<dbReference type="RefSeq" id="WP_073627467.1">
    <property type="nucleotide sequence ID" value="NZ_FRXO01000003.1"/>
</dbReference>
<sequence>MSADDTTPAAGAGITEADLHAYVDGWLDAEGRAKVAAHLAEHPADRARVDAWRVQADHLRVLLGGTVDEPVPPRLDVRRMAEGRHAARRRFAVMAASAALLVAFGAAGGWYGRELAGPAPADRAMVAEAEVAHALYTPEVMHPVEVSADQGDHLARWLSKRLARPLALPDLSKAGFSLVGGRLLPAGDGPAAQLMYENREGRRITLYVVPGTGGETAMRVSERDGLTAVSWRGEKLGCVLVGDLPRPDLMTLAKESYQSLDGPEA</sequence>
<proteinExistence type="predicted"/>
<evidence type="ECO:0000313" key="2">
    <source>
        <dbReference type="EMBL" id="SHO64182.1"/>
    </source>
</evidence>
<accession>A0A1M7ZH62</accession>
<keyword evidence="1" id="KW-1133">Transmembrane helix</keyword>
<dbReference type="STRING" id="1123029.SAMN02745172_01622"/>
<name>A0A1M7ZH62_9HYPH</name>
<keyword evidence="1 2" id="KW-0812">Transmembrane</keyword>
<dbReference type="EMBL" id="FRXO01000003">
    <property type="protein sequence ID" value="SHO64182.1"/>
    <property type="molecule type" value="Genomic_DNA"/>
</dbReference>
<feature type="transmembrane region" description="Helical" evidence="1">
    <location>
        <begin position="91"/>
        <end position="111"/>
    </location>
</feature>
<evidence type="ECO:0000256" key="1">
    <source>
        <dbReference type="SAM" id="Phobius"/>
    </source>
</evidence>
<keyword evidence="1" id="KW-0472">Membrane</keyword>